<dbReference type="InterPro" id="IPR002110">
    <property type="entry name" value="Ankyrin_rpt"/>
</dbReference>
<dbReference type="PANTHER" id="PTHR46586:SF3">
    <property type="entry name" value="ANKYRIN REPEAT-CONTAINING PROTEIN"/>
    <property type="match status" value="1"/>
</dbReference>
<name>A0A8S3RMN1_MYTED</name>
<evidence type="ECO:0000313" key="2">
    <source>
        <dbReference type="Proteomes" id="UP000683360"/>
    </source>
</evidence>
<dbReference type="Proteomes" id="UP000683360">
    <property type="component" value="Unassembled WGS sequence"/>
</dbReference>
<keyword evidence="2" id="KW-1185">Reference proteome</keyword>
<dbReference type="Gene3D" id="1.25.40.20">
    <property type="entry name" value="Ankyrin repeat-containing domain"/>
    <property type="match status" value="1"/>
</dbReference>
<dbReference type="SMART" id="SM00248">
    <property type="entry name" value="ANK"/>
    <property type="match status" value="6"/>
</dbReference>
<dbReference type="PANTHER" id="PTHR46586">
    <property type="entry name" value="ANKYRIN REPEAT-CONTAINING PROTEIN"/>
    <property type="match status" value="1"/>
</dbReference>
<protein>
    <submittedName>
        <fullName evidence="1">ANKRD17</fullName>
    </submittedName>
</protein>
<accession>A0A8S3RMN1</accession>
<organism evidence="1 2">
    <name type="scientific">Mytilus edulis</name>
    <name type="common">Blue mussel</name>
    <dbReference type="NCBI Taxonomy" id="6550"/>
    <lineage>
        <taxon>Eukaryota</taxon>
        <taxon>Metazoa</taxon>
        <taxon>Spiralia</taxon>
        <taxon>Lophotrochozoa</taxon>
        <taxon>Mollusca</taxon>
        <taxon>Bivalvia</taxon>
        <taxon>Autobranchia</taxon>
        <taxon>Pteriomorphia</taxon>
        <taxon>Mytilida</taxon>
        <taxon>Mytiloidea</taxon>
        <taxon>Mytilidae</taxon>
        <taxon>Mytilinae</taxon>
        <taxon>Mytilus</taxon>
    </lineage>
</organism>
<dbReference type="InterPro" id="IPR036770">
    <property type="entry name" value="Ankyrin_rpt-contain_sf"/>
</dbReference>
<sequence>MTTISTNFQHQTVFESVLISYSRINPELILSKLAFDFIREMVRLEGFQEREGEIVMKIPVRYYPNLCKRIIHILQNEYCLKSQSLIQLLCDSEIMRENDVTFVEHLIDEAHRWFMQNYKSVSVLDMQTVLNEACRAGNICVVTWLIKSTDKSLFDLNQAILAACLSKRNDLITLLVDSLDPLSFDMNILLRMCRKGHSGIVNQLLRIIRHFTLPEVIDCARKACEQEKLEIVQWLIKALNSNNYLKSNSLFDMKMALNIACQGEDEIHILEFLLHNVVHKQFDIKTGIETAIRENKIKSVQMLLESDAHLSIHINTALQDACRFNRIDIIKVLLQSLGSTPINIPTVTYVLNKGIEFNRPDIAKHVLDKYDHSLFDMKGIFTEACYNGKFEILGSLISLVDHKLLDMNKAIYAAFDKSPNISLQVIELLVTHIDHSSLDMATIREILHRACRNNEINKIKNLVAHFDNLTLDMKTAMNNAYRYFCSKKFVSL</sequence>
<dbReference type="OrthoDB" id="10442027at2759"/>
<dbReference type="EMBL" id="CAJPWZ010001244">
    <property type="protein sequence ID" value="CAG2210723.1"/>
    <property type="molecule type" value="Genomic_DNA"/>
</dbReference>
<comment type="caution">
    <text evidence="1">The sequence shown here is derived from an EMBL/GenBank/DDBJ whole genome shotgun (WGS) entry which is preliminary data.</text>
</comment>
<dbReference type="InterPro" id="IPR052050">
    <property type="entry name" value="SecEffector_AnkRepeat"/>
</dbReference>
<proteinExistence type="predicted"/>
<dbReference type="SUPFAM" id="SSF140860">
    <property type="entry name" value="Pseudo ankyrin repeat-like"/>
    <property type="match status" value="1"/>
</dbReference>
<evidence type="ECO:0000313" key="1">
    <source>
        <dbReference type="EMBL" id="CAG2210723.1"/>
    </source>
</evidence>
<reference evidence="1" key="1">
    <citation type="submission" date="2021-03" db="EMBL/GenBank/DDBJ databases">
        <authorList>
            <person name="Bekaert M."/>
        </authorList>
    </citation>
    <scope>NUCLEOTIDE SEQUENCE</scope>
</reference>
<gene>
    <name evidence="1" type="ORF">MEDL_24856</name>
</gene>
<dbReference type="AlphaFoldDB" id="A0A8S3RMN1"/>
<dbReference type="SUPFAM" id="SSF48403">
    <property type="entry name" value="Ankyrin repeat"/>
    <property type="match status" value="1"/>
</dbReference>